<sequence length="83" mass="9128">MSIPTEKQALVFWLAASGMSCRMIGEEIGISPEAARNLLVKAQQKAKRIGLEYKVSLKKPEPMPNESGMGIAMRLAREANLIK</sequence>
<dbReference type="PROSITE" id="PS51257">
    <property type="entry name" value="PROKAR_LIPOPROTEIN"/>
    <property type="match status" value="1"/>
</dbReference>
<gene>
    <name evidence="3" type="ORF">UFOVP1094_25</name>
    <name evidence="4" type="ORF">UFOVP1342_25</name>
    <name evidence="5" type="ORF">UFOVP1450_33</name>
    <name evidence="6" type="ORF">UFOVP1539_13</name>
    <name evidence="1" type="ORF">UFOVP297_1</name>
    <name evidence="2" type="ORF">UFOVP917_23</name>
</gene>
<evidence type="ECO:0000313" key="6">
    <source>
        <dbReference type="EMBL" id="CAB5227922.1"/>
    </source>
</evidence>
<evidence type="ECO:0000313" key="2">
    <source>
        <dbReference type="EMBL" id="CAB4171245.1"/>
    </source>
</evidence>
<organism evidence="5">
    <name type="scientific">uncultured Caudovirales phage</name>
    <dbReference type="NCBI Taxonomy" id="2100421"/>
    <lineage>
        <taxon>Viruses</taxon>
        <taxon>Duplodnaviria</taxon>
        <taxon>Heunggongvirae</taxon>
        <taxon>Uroviricota</taxon>
        <taxon>Caudoviricetes</taxon>
        <taxon>Peduoviridae</taxon>
        <taxon>Maltschvirus</taxon>
        <taxon>Maltschvirus maltsch</taxon>
    </lineage>
</organism>
<dbReference type="EMBL" id="LR797297">
    <property type="protein sequence ID" value="CAB4200191.1"/>
    <property type="molecule type" value="Genomic_DNA"/>
</dbReference>
<dbReference type="EMBL" id="LR797034">
    <property type="protein sequence ID" value="CAB4182807.1"/>
    <property type="molecule type" value="Genomic_DNA"/>
</dbReference>
<accession>A0A6J5SIJ0</accession>
<dbReference type="EMBL" id="LR796863">
    <property type="protein sequence ID" value="CAB4171245.1"/>
    <property type="molecule type" value="Genomic_DNA"/>
</dbReference>
<dbReference type="EMBL" id="LR796310">
    <property type="protein sequence ID" value="CAB4135979.1"/>
    <property type="molecule type" value="Genomic_DNA"/>
</dbReference>
<evidence type="ECO:0000313" key="5">
    <source>
        <dbReference type="EMBL" id="CAB4213502.1"/>
    </source>
</evidence>
<protein>
    <submittedName>
        <fullName evidence="5">Uncharacterized protein</fullName>
    </submittedName>
</protein>
<evidence type="ECO:0000313" key="1">
    <source>
        <dbReference type="EMBL" id="CAB4135979.1"/>
    </source>
</evidence>
<proteinExistence type="predicted"/>
<evidence type="ECO:0000313" key="3">
    <source>
        <dbReference type="EMBL" id="CAB4182807.1"/>
    </source>
</evidence>
<reference evidence="5" key="1">
    <citation type="submission" date="2020-05" db="EMBL/GenBank/DDBJ databases">
        <authorList>
            <person name="Chiriac C."/>
            <person name="Salcher M."/>
            <person name="Ghai R."/>
            <person name="Kavagutti S V."/>
        </authorList>
    </citation>
    <scope>NUCLEOTIDE SEQUENCE</scope>
</reference>
<dbReference type="EMBL" id="LR798381">
    <property type="protein sequence ID" value="CAB5227922.1"/>
    <property type="molecule type" value="Genomic_DNA"/>
</dbReference>
<name>A0A6J5SIJ0_9CAUD</name>
<dbReference type="EMBL" id="LR797400">
    <property type="protein sequence ID" value="CAB4213502.1"/>
    <property type="molecule type" value="Genomic_DNA"/>
</dbReference>
<evidence type="ECO:0000313" key="4">
    <source>
        <dbReference type="EMBL" id="CAB4200191.1"/>
    </source>
</evidence>